<sequence length="223" mass="24703">MKKGIFSLLVALLIALLAACGTEEPSNADEPTDDVEVEENGDEEVPEEDLDEDADTEETTSSDNGWDHQVGDVIENDGGSFTLVSRQDEIDTQETGPIVLNVAQVNATSAQIEGDLANFMETDEIEYIQIDFEVENTSEETITFFAGQATITTNTGEQLESDMWLSDHIDGEYIGAVRKSGSQFFILENSKAEDIEWVRILINAPFDDDWNDLGEDLDFTVEF</sequence>
<evidence type="ECO:0008006" key="6">
    <source>
        <dbReference type="Google" id="ProtNLM"/>
    </source>
</evidence>
<gene>
    <name evidence="4" type="ORF">JCM9152_3388</name>
</gene>
<dbReference type="EMBL" id="BAUU01000025">
    <property type="protein sequence ID" value="GAE31893.1"/>
    <property type="molecule type" value="Genomic_DNA"/>
</dbReference>
<keyword evidence="5" id="KW-1185">Reference proteome</keyword>
<protein>
    <recommendedName>
        <fullName evidence="6">DUF4352 domain-containing protein</fullName>
    </recommendedName>
</protein>
<dbReference type="Gene3D" id="2.60.40.1240">
    <property type="match status" value="1"/>
</dbReference>
<feature type="chain" id="PRO_5004847055" description="DUF4352 domain-containing protein" evidence="3">
    <location>
        <begin position="29"/>
        <end position="223"/>
    </location>
</feature>
<accession>W4QJU7</accession>
<evidence type="ECO:0000256" key="1">
    <source>
        <dbReference type="ARBA" id="ARBA00022729"/>
    </source>
</evidence>
<evidence type="ECO:0000256" key="2">
    <source>
        <dbReference type="SAM" id="MobiDB-lite"/>
    </source>
</evidence>
<reference evidence="4" key="1">
    <citation type="journal article" date="2014" name="Genome Announc.">
        <title>Draft Genome Sequences of Three Alkaliphilic Bacillus Strains, Bacillus wakoensis JCM 9140T, Bacillus akibai JCM 9157T, and Bacillus hemicellulosilyticus JCM 9152T.</title>
        <authorList>
            <person name="Yuki M."/>
            <person name="Oshima K."/>
            <person name="Suda W."/>
            <person name="Oshida Y."/>
            <person name="Kitamura K."/>
            <person name="Iida T."/>
            <person name="Hattori M."/>
            <person name="Ohkuma M."/>
        </authorList>
    </citation>
    <scope>NUCLEOTIDE SEQUENCE [LARGE SCALE GENOMIC DNA]</scope>
    <source>
        <strain evidence="4">JCM 9152</strain>
    </source>
</reference>
<dbReference type="STRING" id="1236971.JCM9152_3388"/>
<keyword evidence="1 3" id="KW-0732">Signal</keyword>
<dbReference type="Proteomes" id="UP000018895">
    <property type="component" value="Unassembled WGS sequence"/>
</dbReference>
<dbReference type="AlphaFoldDB" id="W4QJU7"/>
<name>W4QJU7_9BACI</name>
<feature type="region of interest" description="Disordered" evidence="2">
    <location>
        <begin position="23"/>
        <end position="72"/>
    </location>
</feature>
<evidence type="ECO:0000313" key="4">
    <source>
        <dbReference type="EMBL" id="GAE31893.1"/>
    </source>
</evidence>
<dbReference type="InterPro" id="IPR029050">
    <property type="entry name" value="Immunoprotect_excell_Ig-like"/>
</dbReference>
<dbReference type="PROSITE" id="PS51257">
    <property type="entry name" value="PROKAR_LIPOPROTEIN"/>
    <property type="match status" value="1"/>
</dbReference>
<evidence type="ECO:0000313" key="5">
    <source>
        <dbReference type="Proteomes" id="UP000018895"/>
    </source>
</evidence>
<organism evidence="4 5">
    <name type="scientific">Halalkalibacter hemicellulosilyticusJCM 9152</name>
    <dbReference type="NCBI Taxonomy" id="1236971"/>
    <lineage>
        <taxon>Bacteria</taxon>
        <taxon>Bacillati</taxon>
        <taxon>Bacillota</taxon>
        <taxon>Bacilli</taxon>
        <taxon>Bacillales</taxon>
        <taxon>Bacillaceae</taxon>
        <taxon>Halalkalibacter</taxon>
    </lineage>
</organism>
<evidence type="ECO:0000256" key="3">
    <source>
        <dbReference type="SAM" id="SignalP"/>
    </source>
</evidence>
<comment type="caution">
    <text evidence="4">The sequence shown here is derived from an EMBL/GenBank/DDBJ whole genome shotgun (WGS) entry which is preliminary data.</text>
</comment>
<dbReference type="RefSeq" id="WP_035346061.1">
    <property type="nucleotide sequence ID" value="NZ_BAUU01000025.1"/>
</dbReference>
<feature type="signal peptide" evidence="3">
    <location>
        <begin position="1"/>
        <end position="28"/>
    </location>
</feature>
<feature type="compositionally biased region" description="Acidic residues" evidence="2">
    <location>
        <begin position="26"/>
        <end position="60"/>
    </location>
</feature>
<dbReference type="OrthoDB" id="2352785at2"/>
<proteinExistence type="predicted"/>